<protein>
    <submittedName>
        <fullName evidence="1">Uncharacterized protein</fullName>
    </submittedName>
</protein>
<sequence>MEHTKIGFLDENARIYKKNMPNILSIQKEFLPLQPQKRKTLSESKPS</sequence>
<evidence type="ECO:0000313" key="2">
    <source>
        <dbReference type="Proteomes" id="UP000028134"/>
    </source>
</evidence>
<accession>A0A078RCR8</accession>
<organism evidence="1 2">
    <name type="scientific">Phocaeicola vulgatus str. 3775 SL</name>
    <name type="common">B</name>
    <name type="synonym">iv</name>
    <dbReference type="NCBI Taxonomy" id="1339350"/>
    <lineage>
        <taxon>Bacteria</taxon>
        <taxon>Pseudomonadati</taxon>
        <taxon>Bacteroidota</taxon>
        <taxon>Bacteroidia</taxon>
        <taxon>Bacteroidales</taxon>
        <taxon>Bacteroidaceae</taxon>
        <taxon>Phocaeicola</taxon>
    </lineage>
</organism>
<dbReference type="Proteomes" id="UP000028134">
    <property type="component" value="Unassembled WGS sequence"/>
</dbReference>
<name>A0A078RCR8_PHOVU</name>
<gene>
    <name evidence="1" type="ORF">M097_0353</name>
</gene>
<dbReference type="EMBL" id="JNHI01000002">
    <property type="protein sequence ID" value="KDS33193.1"/>
    <property type="molecule type" value="Genomic_DNA"/>
</dbReference>
<evidence type="ECO:0000313" key="1">
    <source>
        <dbReference type="EMBL" id="KDS33193.1"/>
    </source>
</evidence>
<dbReference type="PATRIC" id="fig|1339350.3.peg.337"/>
<dbReference type="AlphaFoldDB" id="A0A078RCR8"/>
<proteinExistence type="predicted"/>
<reference evidence="1 2" key="1">
    <citation type="submission" date="2014-04" db="EMBL/GenBank/DDBJ databases">
        <authorList>
            <person name="Sears C."/>
            <person name="Carroll K."/>
            <person name="Sack B.R."/>
            <person name="Qadri F."/>
            <person name="Myers L.L."/>
            <person name="Chung G.-T."/>
            <person name="Escheverria P."/>
            <person name="Fraser C.M."/>
            <person name="Sadzewicz L."/>
            <person name="Shefchek K.A."/>
            <person name="Tallon L."/>
            <person name="Das S.P."/>
            <person name="Daugherty S."/>
            <person name="Mongodin E.F."/>
        </authorList>
    </citation>
    <scope>NUCLEOTIDE SEQUENCE [LARGE SCALE GENOMIC DNA]</scope>
    <source>
        <strain evidence="2">3775 SL(B) 10 (iv)</strain>
    </source>
</reference>
<comment type="caution">
    <text evidence="1">The sequence shown here is derived from an EMBL/GenBank/DDBJ whole genome shotgun (WGS) entry which is preliminary data.</text>
</comment>